<dbReference type="InterPro" id="IPR007167">
    <property type="entry name" value="Fe-transptr_FeoA-like"/>
</dbReference>
<keyword evidence="1" id="KW-0408">Iron</keyword>
<dbReference type="EMBL" id="CP017634">
    <property type="protein sequence ID" value="ATW27549.1"/>
    <property type="molecule type" value="Genomic_DNA"/>
</dbReference>
<accession>A0A3G1KYW9</accession>
<organism evidence="3 4">
    <name type="scientific">Formimonas warabiya</name>
    <dbReference type="NCBI Taxonomy" id="1761012"/>
    <lineage>
        <taxon>Bacteria</taxon>
        <taxon>Bacillati</taxon>
        <taxon>Bacillota</taxon>
        <taxon>Clostridia</taxon>
        <taxon>Eubacteriales</taxon>
        <taxon>Peptococcaceae</taxon>
        <taxon>Candidatus Formimonas</taxon>
    </lineage>
</organism>
<dbReference type="InterPro" id="IPR053184">
    <property type="entry name" value="FeoA-like"/>
</dbReference>
<gene>
    <name evidence="3" type="ORF">DCMF_24825</name>
</gene>
<dbReference type="PANTHER" id="PTHR43151">
    <property type="entry name" value="FEOA FAMILY PROTEIN"/>
    <property type="match status" value="1"/>
</dbReference>
<dbReference type="PANTHER" id="PTHR43151:SF1">
    <property type="entry name" value="SSR2333 PROTEIN"/>
    <property type="match status" value="1"/>
</dbReference>
<evidence type="ECO:0000313" key="3">
    <source>
        <dbReference type="EMBL" id="ATW27549.1"/>
    </source>
</evidence>
<dbReference type="InterPro" id="IPR008988">
    <property type="entry name" value="Transcriptional_repressor_C"/>
</dbReference>
<proteinExistence type="predicted"/>
<keyword evidence="4" id="KW-1185">Reference proteome</keyword>
<reference evidence="3 4" key="1">
    <citation type="submission" date="2016-10" db="EMBL/GenBank/DDBJ databases">
        <title>Complete Genome Sequence of Peptococcaceae strain DCMF.</title>
        <authorList>
            <person name="Edwards R.J."/>
            <person name="Holland S.I."/>
            <person name="Deshpande N.P."/>
            <person name="Wong Y.K."/>
            <person name="Ertan H."/>
            <person name="Manefield M."/>
            <person name="Russell T.L."/>
            <person name="Lee M.J."/>
        </authorList>
    </citation>
    <scope>NUCLEOTIDE SEQUENCE [LARGE SCALE GENOMIC DNA]</scope>
    <source>
        <strain evidence="3 4">DCMF</strain>
    </source>
</reference>
<dbReference type="AlphaFoldDB" id="A0A3G1KYW9"/>
<dbReference type="GO" id="GO:0046914">
    <property type="term" value="F:transition metal ion binding"/>
    <property type="evidence" value="ECO:0007669"/>
    <property type="project" value="InterPro"/>
</dbReference>
<feature type="domain" description="Ferrous iron transporter FeoA-like" evidence="2">
    <location>
        <begin position="2"/>
        <end position="72"/>
    </location>
</feature>
<dbReference type="Gene3D" id="2.30.30.90">
    <property type="match status" value="1"/>
</dbReference>
<dbReference type="SMART" id="SM00899">
    <property type="entry name" value="FeoA"/>
    <property type="match status" value="1"/>
</dbReference>
<dbReference type="Pfam" id="PF04023">
    <property type="entry name" value="FeoA"/>
    <property type="match status" value="1"/>
</dbReference>
<dbReference type="SUPFAM" id="SSF50037">
    <property type="entry name" value="C-terminal domain of transcriptional repressors"/>
    <property type="match status" value="1"/>
</dbReference>
<name>A0A3G1KYW9_FORW1</name>
<dbReference type="RefSeq" id="WP_335582367.1">
    <property type="nucleotide sequence ID" value="NZ_CP017634.1"/>
</dbReference>
<evidence type="ECO:0000313" key="4">
    <source>
        <dbReference type="Proteomes" id="UP000323521"/>
    </source>
</evidence>
<dbReference type="KEGG" id="fwa:DCMF_24825"/>
<evidence type="ECO:0000256" key="1">
    <source>
        <dbReference type="ARBA" id="ARBA00023004"/>
    </source>
</evidence>
<sequence length="74" mass="7795">MVPLTMLPVGQEGVVKGCRAKEVTRKYLEGLGLVPGTPVTVILENTGNLIVAVKNSRLALSKGIAQQLLVEVAL</sequence>
<protein>
    <submittedName>
        <fullName evidence="3">Ferrous iron transport protein A</fullName>
    </submittedName>
</protein>
<evidence type="ECO:0000259" key="2">
    <source>
        <dbReference type="SMART" id="SM00899"/>
    </source>
</evidence>
<dbReference type="Proteomes" id="UP000323521">
    <property type="component" value="Chromosome"/>
</dbReference>
<dbReference type="InterPro" id="IPR038157">
    <property type="entry name" value="FeoA_core_dom"/>
</dbReference>